<accession>A0ABT7LNE6</accession>
<dbReference type="InterPro" id="IPR002500">
    <property type="entry name" value="PAPS_reduct_dom"/>
</dbReference>
<feature type="domain" description="Phosphoadenosine phosphosulphate reductase" evidence="1">
    <location>
        <begin position="25"/>
        <end position="210"/>
    </location>
</feature>
<dbReference type="InterPro" id="IPR014729">
    <property type="entry name" value="Rossmann-like_a/b/a_fold"/>
</dbReference>
<dbReference type="EMBL" id="JASVDS010000008">
    <property type="protein sequence ID" value="MDL5034393.1"/>
    <property type="molecule type" value="Genomic_DNA"/>
</dbReference>
<dbReference type="Proteomes" id="UP001238603">
    <property type="component" value="Unassembled WGS sequence"/>
</dbReference>
<keyword evidence="3" id="KW-1185">Reference proteome</keyword>
<dbReference type="Gene3D" id="3.40.50.620">
    <property type="entry name" value="HUPs"/>
    <property type="match status" value="1"/>
</dbReference>
<dbReference type="PANTHER" id="PTHR43196:SF2">
    <property type="entry name" value="PHOSPHOADENOSINE PHOSPHOSULFATE REDUCTASE"/>
    <property type="match status" value="1"/>
</dbReference>
<dbReference type="Pfam" id="PF01507">
    <property type="entry name" value="PAPS_reduct"/>
    <property type="match status" value="1"/>
</dbReference>
<name>A0ABT7LNE6_9BURK</name>
<dbReference type="SUPFAM" id="SSF52402">
    <property type="entry name" value="Adenine nucleotide alpha hydrolases-like"/>
    <property type="match status" value="1"/>
</dbReference>
<dbReference type="InterPro" id="IPR050128">
    <property type="entry name" value="Sulfate_adenylyltrnsfr_sub2"/>
</dbReference>
<organism evidence="2 3">
    <name type="scientific">Roseateles subflavus</name>
    <dbReference type="NCBI Taxonomy" id="3053353"/>
    <lineage>
        <taxon>Bacteria</taxon>
        <taxon>Pseudomonadati</taxon>
        <taxon>Pseudomonadota</taxon>
        <taxon>Betaproteobacteria</taxon>
        <taxon>Burkholderiales</taxon>
        <taxon>Sphaerotilaceae</taxon>
        <taxon>Roseateles</taxon>
    </lineage>
</organism>
<reference evidence="2 3" key="1">
    <citation type="submission" date="2023-06" db="EMBL/GenBank/DDBJ databases">
        <title>Pelomonas sp. APW6 16S ribosomal RNA gene genome sequencing and assembly.</title>
        <authorList>
            <person name="Woo H."/>
        </authorList>
    </citation>
    <scope>NUCLEOTIDE SEQUENCE [LARGE SCALE GENOMIC DNA]</scope>
    <source>
        <strain evidence="2 3">APW6</strain>
    </source>
</reference>
<dbReference type="PANTHER" id="PTHR43196">
    <property type="entry name" value="SULFATE ADENYLYLTRANSFERASE SUBUNIT 2"/>
    <property type="match status" value="1"/>
</dbReference>
<gene>
    <name evidence="2" type="ORF">QRD43_20995</name>
</gene>
<protein>
    <submittedName>
        <fullName evidence="2">Phosphoadenosine phosphosulfate reductase family protein</fullName>
    </submittedName>
</protein>
<proteinExistence type="predicted"/>
<comment type="caution">
    <text evidence="2">The sequence shown here is derived from an EMBL/GenBank/DDBJ whole genome shotgun (WGS) entry which is preliminary data.</text>
</comment>
<evidence type="ECO:0000313" key="3">
    <source>
        <dbReference type="Proteomes" id="UP001238603"/>
    </source>
</evidence>
<evidence type="ECO:0000259" key="1">
    <source>
        <dbReference type="Pfam" id="PF01507"/>
    </source>
</evidence>
<sequence length="291" mass="32941">MPTASPLALPPQIEDLISRGALFAVNHSGGKDSQAMYLYLRQFVPADQIVHIHANLGVVEWAGAVEHIKATTAGEPLRVCSARRTLLEMIEERGMFPSPTRRQCTSDLKRGPIERTIRKITRERQALGLEAWGLVVNCMGMRAQESPKRAKLKPFQYSVRNSKANREWYDWLPIHDWTEKQVFEAIAQAGQQPHVVYSLGMRRFSCVFCILASEADLKTAARLATERPELLNDPHLYRKYVHLERSTGQVMLMPDKKRGRRTLEDITGVYIDPARTITKASFTPDMQTSAA</sequence>
<evidence type="ECO:0000313" key="2">
    <source>
        <dbReference type="EMBL" id="MDL5034393.1"/>
    </source>
</evidence>